<feature type="transmembrane region" description="Helical" evidence="1">
    <location>
        <begin position="7"/>
        <end position="29"/>
    </location>
</feature>
<proteinExistence type="predicted"/>
<sequence>MKIKKIMGIIVFVAISGIVFFIFILYATIKTKSTNINQYPPFKEWVGKTVMLNKETIVFKENITKMNPNDKYPYTLLDSLHPRWEYLREQEKLGDVTKINVFTAGTKLVLEKAVQYTNGVSGFSSPTLFGTINDGNKEYKIGYQWGQMDIGKWFDKIEKCWQFHQAPWQDRPDTAFYALPEAKIW</sequence>
<protein>
    <submittedName>
        <fullName evidence="2">Uncharacterized protein</fullName>
    </submittedName>
</protein>
<dbReference type="EMBL" id="BAABIQ010000041">
    <property type="protein sequence ID" value="GAA4800025.1"/>
    <property type="molecule type" value="Genomic_DNA"/>
</dbReference>
<keyword evidence="3" id="KW-1185">Reference proteome</keyword>
<reference evidence="3" key="1">
    <citation type="journal article" date="2019" name="Int. J. Syst. Evol. Microbiol.">
        <title>The Global Catalogue of Microorganisms (GCM) 10K type strain sequencing project: providing services to taxonomists for standard genome sequencing and annotation.</title>
        <authorList>
            <consortium name="The Broad Institute Genomics Platform"/>
            <consortium name="The Broad Institute Genome Sequencing Center for Infectious Disease"/>
            <person name="Wu L."/>
            <person name="Ma J."/>
        </authorList>
    </citation>
    <scope>NUCLEOTIDE SEQUENCE [LARGE SCALE GENOMIC DNA]</scope>
    <source>
        <strain evidence="3">JCM 18200</strain>
    </source>
</reference>
<keyword evidence="1" id="KW-1133">Transmembrane helix</keyword>
<gene>
    <name evidence="2" type="ORF">GCM10023231_30980</name>
</gene>
<name>A0ABP9BXF0_9SPHI</name>
<comment type="caution">
    <text evidence="2">The sequence shown here is derived from an EMBL/GenBank/DDBJ whole genome shotgun (WGS) entry which is preliminary data.</text>
</comment>
<keyword evidence="1" id="KW-0812">Transmembrane</keyword>
<evidence type="ECO:0000313" key="3">
    <source>
        <dbReference type="Proteomes" id="UP001501411"/>
    </source>
</evidence>
<dbReference type="Proteomes" id="UP001501411">
    <property type="component" value="Unassembled WGS sequence"/>
</dbReference>
<evidence type="ECO:0000313" key="2">
    <source>
        <dbReference type="EMBL" id="GAA4800025.1"/>
    </source>
</evidence>
<dbReference type="RefSeq" id="WP_345232885.1">
    <property type="nucleotide sequence ID" value="NZ_BAABIQ010000041.1"/>
</dbReference>
<keyword evidence="1" id="KW-0472">Membrane</keyword>
<organism evidence="2 3">
    <name type="scientific">Olivibacter ginsenosidimutans</name>
    <dbReference type="NCBI Taxonomy" id="1176537"/>
    <lineage>
        <taxon>Bacteria</taxon>
        <taxon>Pseudomonadati</taxon>
        <taxon>Bacteroidota</taxon>
        <taxon>Sphingobacteriia</taxon>
        <taxon>Sphingobacteriales</taxon>
        <taxon>Sphingobacteriaceae</taxon>
        <taxon>Olivibacter</taxon>
    </lineage>
</organism>
<evidence type="ECO:0000256" key="1">
    <source>
        <dbReference type="SAM" id="Phobius"/>
    </source>
</evidence>
<accession>A0ABP9BXF0</accession>